<feature type="transmembrane region" description="Helical" evidence="2">
    <location>
        <begin position="22"/>
        <end position="46"/>
    </location>
</feature>
<gene>
    <name evidence="3" type="ORF">FHR82_001229</name>
</gene>
<dbReference type="EMBL" id="JACHJQ010000001">
    <property type="protein sequence ID" value="MBB4905019.1"/>
    <property type="molecule type" value="Genomic_DNA"/>
</dbReference>
<proteinExistence type="predicted"/>
<evidence type="ECO:0000256" key="1">
    <source>
        <dbReference type="PROSITE-ProRule" id="PRU00339"/>
    </source>
</evidence>
<dbReference type="SUPFAM" id="SSF48452">
    <property type="entry name" value="TPR-like"/>
    <property type="match status" value="1"/>
</dbReference>
<dbReference type="InterPro" id="IPR011990">
    <property type="entry name" value="TPR-like_helical_dom_sf"/>
</dbReference>
<keyword evidence="2" id="KW-0812">Transmembrane</keyword>
<dbReference type="RefSeq" id="WP_184809175.1">
    <property type="nucleotide sequence ID" value="NZ_JACHJQ010000001.1"/>
</dbReference>
<feature type="transmembrane region" description="Helical" evidence="2">
    <location>
        <begin position="58"/>
        <end position="83"/>
    </location>
</feature>
<keyword evidence="2" id="KW-1133">Transmembrane helix</keyword>
<feature type="repeat" description="TPR" evidence="1">
    <location>
        <begin position="253"/>
        <end position="286"/>
    </location>
</feature>
<evidence type="ECO:0000313" key="3">
    <source>
        <dbReference type="EMBL" id="MBB4905019.1"/>
    </source>
</evidence>
<keyword evidence="4" id="KW-1185">Reference proteome</keyword>
<comment type="caution">
    <text evidence="3">The sequence shown here is derived from an EMBL/GenBank/DDBJ whole genome shotgun (WGS) entry which is preliminary data.</text>
</comment>
<dbReference type="PROSITE" id="PS50005">
    <property type="entry name" value="TPR"/>
    <property type="match status" value="1"/>
</dbReference>
<dbReference type="AlphaFoldDB" id="A0A7W7Q115"/>
<name>A0A7W7Q115_9PSEU</name>
<evidence type="ECO:0008006" key="5">
    <source>
        <dbReference type="Google" id="ProtNLM"/>
    </source>
</evidence>
<organism evidence="3 4">
    <name type="scientific">Actinophytocola algeriensis</name>
    <dbReference type="NCBI Taxonomy" id="1768010"/>
    <lineage>
        <taxon>Bacteria</taxon>
        <taxon>Bacillati</taxon>
        <taxon>Actinomycetota</taxon>
        <taxon>Actinomycetes</taxon>
        <taxon>Pseudonocardiales</taxon>
        <taxon>Pseudonocardiaceae</taxon>
    </lineage>
</organism>
<accession>A0A7W7Q115</accession>
<dbReference type="PROSITE" id="PS51257">
    <property type="entry name" value="PROKAR_LIPOPROTEIN"/>
    <property type="match status" value="1"/>
</dbReference>
<evidence type="ECO:0000256" key="2">
    <source>
        <dbReference type="SAM" id="Phobius"/>
    </source>
</evidence>
<dbReference type="InterPro" id="IPR019734">
    <property type="entry name" value="TPR_rpt"/>
</dbReference>
<evidence type="ECO:0000313" key="4">
    <source>
        <dbReference type="Proteomes" id="UP000520767"/>
    </source>
</evidence>
<reference evidence="3 4" key="1">
    <citation type="submission" date="2020-08" db="EMBL/GenBank/DDBJ databases">
        <title>Genomic Encyclopedia of Type Strains, Phase III (KMG-III): the genomes of soil and plant-associated and newly described type strains.</title>
        <authorList>
            <person name="Whitman W."/>
        </authorList>
    </citation>
    <scope>NUCLEOTIDE SEQUENCE [LARGE SCALE GENOMIC DNA]</scope>
    <source>
        <strain evidence="3 4">CECT 8960</strain>
    </source>
</reference>
<keyword evidence="1" id="KW-0802">TPR repeat</keyword>
<dbReference type="Gene3D" id="1.25.40.10">
    <property type="entry name" value="Tetratricopeptide repeat domain"/>
    <property type="match status" value="1"/>
</dbReference>
<protein>
    <recommendedName>
        <fullName evidence="5">Tetratricopeptide repeat protein</fullName>
    </recommendedName>
</protein>
<keyword evidence="2" id="KW-0472">Membrane</keyword>
<sequence length="893" mass="100544">MPRNGDPASRATTADLPKARPWLWWLSLAGCVLASAALIVGPYLLVSDRPAPAAPTAVSTTVTWVVVQPALLVLTALLAMYSFGRARIEGSASRGLHVDVSEFADDRDGAAPSARELTAGFTRKLTESRIYSPAALPGAAGSYDFLQVVENVGDAATASWWKIAARALRLLRPPAAYRVTGTVATADRPKLVVELMRLPKFAAAPLIIEDTTWDRVLERAANSVAAQIFPRSRICKRRPQWASWWGYAFPSELFDAYQRAHQFQAERRFDQALAEFYRALRLDPANVYIRLEIAQLQERMNMHLDALVTYDDVITICSRGNEGLARWWNGADFGEERSRAHRHQGVALLVARFRHALMLGHGDRIADQWWLRENECGHEPHWNARQRQRGYLRDLAQRRLDRYTLRDHIRKDSLPFTDELTRDMVLATDGLSALSRTEREHRAAVLRQYLCTLSQYEFERLITDYPRYSRWIRRFAQRDSSAIVTLRGLQVSLIWAVFRRAMAQAGAGAPIRYQRVWKKAPAPPWLSGLLTEGTWPATEKRLRRSIDALIPRFGRASWHEHYNVACICAVPLLEPAARANDDSRIPFRKLAISHLHRAAAGSHSGYLAQRRSWLLYEDPDLATLRGTPEFRNFEMVTFSPTRPVPLRPLRTHVWELVSYQVGLIAGTARRMAELWANRATAGGGTPADLEAWHALECGAWRQIARLSVSHRDWRTRHDADLFLAEELHGGGVGLPTFSQEGLYTRYANAVGEVALRDLRTAMNDSIAMVDRLAEEYIATCNDRMAVLAAALHQLDRRPKGDATCPNAMGAVWSMPVRRSVLVASFDPTTSSARTIGRLCLERHRLWTALADLFDDDLEGASLDDRQDHFRKALHRPGLLTRIAAVARSAEPGV</sequence>
<dbReference type="Proteomes" id="UP000520767">
    <property type="component" value="Unassembled WGS sequence"/>
</dbReference>